<dbReference type="AlphaFoldDB" id="A0AAN0M5K6"/>
<keyword evidence="1" id="KW-1133">Transmembrane helix</keyword>
<dbReference type="EMBL" id="CP151762">
    <property type="protein sequence ID" value="WZU63488.1"/>
    <property type="molecule type" value="Genomic_DNA"/>
</dbReference>
<name>A0AAN0M5K6_9RHOB</name>
<gene>
    <name evidence="2" type="ORF">AABB28_16840</name>
</gene>
<keyword evidence="1" id="KW-0812">Transmembrane</keyword>
<sequence length="40" mass="4554">MKKIDVEADTKRSKFLIKAMLIQVVVVLVIMFGLWAYLAA</sequence>
<keyword evidence="1" id="KW-0472">Membrane</keyword>
<evidence type="ECO:0000313" key="2">
    <source>
        <dbReference type="EMBL" id="WZU63488.1"/>
    </source>
</evidence>
<accession>A0AAN0M5K6</accession>
<proteinExistence type="predicted"/>
<dbReference type="RefSeq" id="WP_342069869.1">
    <property type="nucleotide sequence ID" value="NZ_CP151762.1"/>
</dbReference>
<reference evidence="2 3" key="1">
    <citation type="submission" date="2024-04" db="EMBL/GenBank/DDBJ databases">
        <title>Phylogenomic analyses of a clade within the roseobacter group suggest taxonomic reassignments of species of the genera Aestuariivita, Citreicella, Loktanella, Nautella, Pelagibaca, Ruegeria, Thalassobius, Thiobacimonas and Tropicibacter, and the proposal o.</title>
        <authorList>
            <person name="Jeon C.O."/>
        </authorList>
    </citation>
    <scope>NUCLEOTIDE SEQUENCE [LARGE SCALE GENOMIC DNA]</scope>
    <source>
        <strain evidence="2 3">G8-12</strain>
    </source>
</reference>
<dbReference type="KEGG" id="yag:AABB28_16840"/>
<keyword evidence="3" id="KW-1185">Reference proteome</keyword>
<organism evidence="2 3">
    <name type="scientific">Yoonia algicola</name>
    <dbReference type="NCBI Taxonomy" id="3137368"/>
    <lineage>
        <taxon>Bacteria</taxon>
        <taxon>Pseudomonadati</taxon>
        <taxon>Pseudomonadota</taxon>
        <taxon>Alphaproteobacteria</taxon>
        <taxon>Rhodobacterales</taxon>
        <taxon>Paracoccaceae</taxon>
        <taxon>Yoonia</taxon>
    </lineage>
</organism>
<evidence type="ECO:0000256" key="1">
    <source>
        <dbReference type="SAM" id="Phobius"/>
    </source>
</evidence>
<feature type="transmembrane region" description="Helical" evidence="1">
    <location>
        <begin position="20"/>
        <end position="38"/>
    </location>
</feature>
<protein>
    <submittedName>
        <fullName evidence="2">Uncharacterized protein</fullName>
    </submittedName>
</protein>
<evidence type="ECO:0000313" key="3">
    <source>
        <dbReference type="Proteomes" id="UP001451782"/>
    </source>
</evidence>
<dbReference type="Proteomes" id="UP001451782">
    <property type="component" value="Chromosome"/>
</dbReference>